<evidence type="ECO:0008006" key="4">
    <source>
        <dbReference type="Google" id="ProtNLM"/>
    </source>
</evidence>
<reference evidence="3" key="2">
    <citation type="submission" date="2015-01" db="EMBL/GenBank/DDBJ databases">
        <title>Evolutionary Origins and Diversification of the Mycorrhizal Mutualists.</title>
        <authorList>
            <consortium name="DOE Joint Genome Institute"/>
            <consortium name="Mycorrhizal Genomics Consortium"/>
            <person name="Kohler A."/>
            <person name="Kuo A."/>
            <person name="Nagy L.G."/>
            <person name="Floudas D."/>
            <person name="Copeland A."/>
            <person name="Barry K.W."/>
            <person name="Cichocki N."/>
            <person name="Veneault-Fourrey C."/>
            <person name="LaButti K."/>
            <person name="Lindquist E.A."/>
            <person name="Lipzen A."/>
            <person name="Lundell T."/>
            <person name="Morin E."/>
            <person name="Murat C."/>
            <person name="Riley R."/>
            <person name="Ohm R."/>
            <person name="Sun H."/>
            <person name="Tunlid A."/>
            <person name="Henrissat B."/>
            <person name="Grigoriev I.V."/>
            <person name="Hibbett D.S."/>
            <person name="Martin F."/>
        </authorList>
    </citation>
    <scope>NUCLEOTIDE SEQUENCE [LARGE SCALE GENOMIC DNA]</scope>
    <source>
        <strain evidence="3">UH-Slu-Lm8-n1</strain>
    </source>
</reference>
<evidence type="ECO:0000313" key="2">
    <source>
        <dbReference type="EMBL" id="KIK47682.1"/>
    </source>
</evidence>
<keyword evidence="3" id="KW-1185">Reference proteome</keyword>
<dbReference type="EMBL" id="KN835144">
    <property type="protein sequence ID" value="KIK47682.1"/>
    <property type="molecule type" value="Genomic_DNA"/>
</dbReference>
<organism evidence="2 3">
    <name type="scientific">Suillus luteus UH-Slu-Lm8-n1</name>
    <dbReference type="NCBI Taxonomy" id="930992"/>
    <lineage>
        <taxon>Eukaryota</taxon>
        <taxon>Fungi</taxon>
        <taxon>Dikarya</taxon>
        <taxon>Basidiomycota</taxon>
        <taxon>Agaricomycotina</taxon>
        <taxon>Agaricomycetes</taxon>
        <taxon>Agaricomycetidae</taxon>
        <taxon>Boletales</taxon>
        <taxon>Suillineae</taxon>
        <taxon>Suillaceae</taxon>
        <taxon>Suillus</taxon>
    </lineage>
</organism>
<keyword evidence="1" id="KW-0812">Transmembrane</keyword>
<proteinExistence type="predicted"/>
<sequence>MLVFGRSAYAMLVLGTQYWFLVALRSFHGGSFAYVVVGYISFAVVGMVQRQRKASLSPRTFPFHNLIMSASTPQKSTTLGSYGLALYPTPPQGSQHNRGIGFGSSPSMRSKEWTFQVQGPNDYSSPAPSQHAVTTSVTSSAVPMMANPNAWTPDNLGTAIAHNLSQSVPYRYDLRDARSWAGMDNAPHGTFPVPVPIDHASPISWHHGMTASDVHPVVPAMANLNAWTPDNSGTAVAQNLSQSVPCVHDPGVVNPSFQLPPAWQSELPINRPPPFHCEWVDNNIRCRYGGTLKGLKRHWRVRHLPTRRRAKAIQCKWENCNYERGGTRLMCRSSIWRHISEVHLELPRQ</sequence>
<dbReference type="Proteomes" id="UP000054485">
    <property type="component" value="Unassembled WGS sequence"/>
</dbReference>
<feature type="transmembrane region" description="Helical" evidence="1">
    <location>
        <begin position="31"/>
        <end position="49"/>
    </location>
</feature>
<evidence type="ECO:0000256" key="1">
    <source>
        <dbReference type="SAM" id="Phobius"/>
    </source>
</evidence>
<gene>
    <name evidence="2" type="ORF">CY34DRAFT_190464</name>
</gene>
<keyword evidence="1" id="KW-1133">Transmembrane helix</keyword>
<evidence type="ECO:0000313" key="3">
    <source>
        <dbReference type="Proteomes" id="UP000054485"/>
    </source>
</evidence>
<dbReference type="OrthoDB" id="2693205at2759"/>
<protein>
    <recommendedName>
        <fullName evidence="4">C2H2-type domain-containing protein</fullName>
    </recommendedName>
</protein>
<accession>A0A0D0BPJ2</accession>
<dbReference type="HOGENOM" id="CLU_794951_0_0_1"/>
<dbReference type="InParanoid" id="A0A0D0BPJ2"/>
<keyword evidence="1" id="KW-0472">Membrane</keyword>
<dbReference type="AlphaFoldDB" id="A0A0D0BPJ2"/>
<name>A0A0D0BPJ2_9AGAM</name>
<reference evidence="2 3" key="1">
    <citation type="submission" date="2014-04" db="EMBL/GenBank/DDBJ databases">
        <authorList>
            <consortium name="DOE Joint Genome Institute"/>
            <person name="Kuo A."/>
            <person name="Ruytinx J."/>
            <person name="Rineau F."/>
            <person name="Colpaert J."/>
            <person name="Kohler A."/>
            <person name="Nagy L.G."/>
            <person name="Floudas D."/>
            <person name="Copeland A."/>
            <person name="Barry K.W."/>
            <person name="Cichocki N."/>
            <person name="Veneault-Fourrey C."/>
            <person name="LaButti K."/>
            <person name="Lindquist E.A."/>
            <person name="Lipzen A."/>
            <person name="Lundell T."/>
            <person name="Morin E."/>
            <person name="Murat C."/>
            <person name="Sun H."/>
            <person name="Tunlid A."/>
            <person name="Henrissat B."/>
            <person name="Grigoriev I.V."/>
            <person name="Hibbett D.S."/>
            <person name="Martin F."/>
            <person name="Nordberg H.P."/>
            <person name="Cantor M.N."/>
            <person name="Hua S.X."/>
        </authorList>
    </citation>
    <scope>NUCLEOTIDE SEQUENCE [LARGE SCALE GENOMIC DNA]</scope>
    <source>
        <strain evidence="2 3">UH-Slu-Lm8-n1</strain>
    </source>
</reference>